<gene>
    <name evidence="6" type="primary">yesS_1</name>
    <name evidence="6" type="ORF">BEI61_00024</name>
</gene>
<keyword evidence="2" id="KW-0238">DNA-binding</keyword>
<keyword evidence="3" id="KW-0804">Transcription</keyword>
<dbReference type="InterPro" id="IPR018060">
    <property type="entry name" value="HTH_AraC"/>
</dbReference>
<dbReference type="InterPro" id="IPR009057">
    <property type="entry name" value="Homeodomain-like_sf"/>
</dbReference>
<evidence type="ECO:0000256" key="1">
    <source>
        <dbReference type="ARBA" id="ARBA00023015"/>
    </source>
</evidence>
<feature type="domain" description="HTH araC/xylS-type" evidence="5">
    <location>
        <begin position="661"/>
        <end position="759"/>
    </location>
</feature>
<evidence type="ECO:0000256" key="3">
    <source>
        <dbReference type="ARBA" id="ARBA00023163"/>
    </source>
</evidence>
<dbReference type="GO" id="GO:0043565">
    <property type="term" value="F:sequence-specific DNA binding"/>
    <property type="evidence" value="ECO:0007669"/>
    <property type="project" value="InterPro"/>
</dbReference>
<reference evidence="6 7" key="1">
    <citation type="submission" date="2016-07" db="EMBL/GenBank/DDBJ databases">
        <title>Characterization of isolates of Eisenbergiella tayi derived from blood cultures, using whole genome sequencing.</title>
        <authorList>
            <person name="Burdz T."/>
            <person name="Wiebe D."/>
            <person name="Huynh C."/>
            <person name="Bernard K."/>
        </authorList>
    </citation>
    <scope>NUCLEOTIDE SEQUENCE [LARGE SCALE GENOMIC DNA]</scope>
    <source>
        <strain evidence="6 7">NML 110608</strain>
    </source>
</reference>
<dbReference type="PANTHER" id="PTHR43280:SF2">
    <property type="entry name" value="HTH-TYPE TRANSCRIPTIONAL REGULATOR EXSA"/>
    <property type="match status" value="1"/>
</dbReference>
<organism evidence="6 7">
    <name type="scientific">Eisenbergiella tayi</name>
    <dbReference type="NCBI Taxonomy" id="1432052"/>
    <lineage>
        <taxon>Bacteria</taxon>
        <taxon>Bacillati</taxon>
        <taxon>Bacillota</taxon>
        <taxon>Clostridia</taxon>
        <taxon>Lachnospirales</taxon>
        <taxon>Lachnospiraceae</taxon>
        <taxon>Eisenbergiella</taxon>
    </lineage>
</organism>
<dbReference type="Gene3D" id="1.10.10.60">
    <property type="entry name" value="Homeodomain-like"/>
    <property type="match status" value="2"/>
</dbReference>
<accession>A0A1E3AI24</accession>
<feature type="transmembrane region" description="Helical" evidence="4">
    <location>
        <begin position="292"/>
        <end position="312"/>
    </location>
</feature>
<dbReference type="EMBL" id="MCGH01000001">
    <property type="protein sequence ID" value="ODM08395.1"/>
    <property type="molecule type" value="Genomic_DNA"/>
</dbReference>
<dbReference type="AlphaFoldDB" id="A0A1E3AI24"/>
<keyword evidence="4" id="KW-1133">Transmembrane helix</keyword>
<dbReference type="PANTHER" id="PTHR43280">
    <property type="entry name" value="ARAC-FAMILY TRANSCRIPTIONAL REGULATOR"/>
    <property type="match status" value="1"/>
</dbReference>
<dbReference type="Pfam" id="PF12833">
    <property type="entry name" value="HTH_18"/>
    <property type="match status" value="1"/>
</dbReference>
<name>A0A1E3AI24_9FIRM</name>
<sequence>MYIMALVLMSIGLVSFFSYRKSSGMMIREVQNSNMLILKQAQKSIDQEINSLQANLMQAALNRSLNEVLYLSKQSNYDNFELIQDSISYLSALKANNNNISDIWLYIKKSDIVLGTESKYQRSLFFSEVCKYKEDIDWDKVFSTSDFNYLGRKTIYRGTYQIPVVAFSESLPFIDKSPKGMLIVNMSESLFEKEMTNYNSEKVVFNYVVDDLGNTVYTNEQYYADSEDLNLIQTAVQMQLAEMTDNQDTMELVVEGKPFTIQYIQSKSLKWKYISVIPTGYIEESVNQIRNVTLLVVTISILLSVILTLYIINGLYKPMNKILSYINIIGDKKTVVKQDENHDEFTVINGIIDYVYKENQTLQDNFEKNKPMLQDKYIYDIINGKINSDFENMGLDIGIELPFNYYQVIVYEIGEETPSSLKKYKKSYKEDALKMKEIAEQTWGEQCKYFFLEKDDRTIVSLINAPKSFYELSGINDYLEKIQEYFVEQKYFPYVIGVGQSYEDIQNCYRSYIDALETIKYQIVKGQNSVIYIDEVRNSNSAVITYPLERESQLIMVTKSGNSEDVTRMLDSIFRENFNGRELSPEMVDNLFHALAGTAVRVIFEMRLTNDQIFREKQDIYKELEYRKSIGEKKEYIVQVFKAITLFAAENKHGQQYHILEKIDAYLEENYSNEISLDTVAEVVNLSTSYLSFIFKENSGLNFVDYVNQFRLQKAKELLETSSYNISQIARLVGYSSANSFSKVFKKYNGISPGQYRKL</sequence>
<dbReference type="Proteomes" id="UP000094067">
    <property type="component" value="Unassembled WGS sequence"/>
</dbReference>
<comment type="caution">
    <text evidence="6">The sequence shown here is derived from an EMBL/GenBank/DDBJ whole genome shotgun (WGS) entry which is preliminary data.</text>
</comment>
<keyword evidence="1" id="KW-0805">Transcription regulation</keyword>
<keyword evidence="4" id="KW-0472">Membrane</keyword>
<evidence type="ECO:0000313" key="6">
    <source>
        <dbReference type="EMBL" id="ODM08395.1"/>
    </source>
</evidence>
<evidence type="ECO:0000256" key="2">
    <source>
        <dbReference type="ARBA" id="ARBA00023125"/>
    </source>
</evidence>
<dbReference type="PRINTS" id="PR00032">
    <property type="entry name" value="HTHARAC"/>
</dbReference>
<evidence type="ECO:0000313" key="7">
    <source>
        <dbReference type="Proteomes" id="UP000094067"/>
    </source>
</evidence>
<proteinExistence type="predicted"/>
<dbReference type="PROSITE" id="PS01124">
    <property type="entry name" value="HTH_ARAC_FAMILY_2"/>
    <property type="match status" value="1"/>
</dbReference>
<dbReference type="InterPro" id="IPR018062">
    <property type="entry name" value="HTH_AraC-typ_CS"/>
</dbReference>
<evidence type="ECO:0000259" key="5">
    <source>
        <dbReference type="PROSITE" id="PS01124"/>
    </source>
</evidence>
<keyword evidence="4" id="KW-0812">Transmembrane</keyword>
<evidence type="ECO:0000256" key="4">
    <source>
        <dbReference type="SAM" id="Phobius"/>
    </source>
</evidence>
<dbReference type="InterPro" id="IPR020449">
    <property type="entry name" value="Tscrpt_reg_AraC-type_HTH"/>
</dbReference>
<dbReference type="SUPFAM" id="SSF46689">
    <property type="entry name" value="Homeodomain-like"/>
    <property type="match status" value="2"/>
</dbReference>
<dbReference type="GO" id="GO:0003700">
    <property type="term" value="F:DNA-binding transcription factor activity"/>
    <property type="evidence" value="ECO:0007669"/>
    <property type="project" value="InterPro"/>
</dbReference>
<dbReference type="SMART" id="SM00342">
    <property type="entry name" value="HTH_ARAC"/>
    <property type="match status" value="1"/>
</dbReference>
<protein>
    <submittedName>
        <fullName evidence="6">HTH-type transcriptional regulator YesS</fullName>
    </submittedName>
</protein>
<dbReference type="PROSITE" id="PS00041">
    <property type="entry name" value="HTH_ARAC_FAMILY_1"/>
    <property type="match status" value="1"/>
</dbReference>